<keyword evidence="1" id="KW-0862">Zinc</keyword>
<evidence type="ECO:0000313" key="2">
    <source>
        <dbReference type="EMBL" id="BCJ70443.1"/>
    </source>
</evidence>
<dbReference type="Proteomes" id="UP000680866">
    <property type="component" value="Chromosome"/>
</dbReference>
<proteinExistence type="predicted"/>
<accession>A0A810NG75</accession>
<keyword evidence="1" id="KW-0479">Metal-binding</keyword>
<feature type="binding site" evidence="1">
    <location>
        <position position="345"/>
    </location>
    <ligand>
        <name>Zn(2+)</name>
        <dbReference type="ChEBI" id="CHEBI:29105"/>
    </ligand>
</feature>
<organism evidence="2 3">
    <name type="scientific">Polymorphospora rubra</name>
    <dbReference type="NCBI Taxonomy" id="338584"/>
    <lineage>
        <taxon>Bacteria</taxon>
        <taxon>Bacillati</taxon>
        <taxon>Actinomycetota</taxon>
        <taxon>Actinomycetes</taxon>
        <taxon>Micromonosporales</taxon>
        <taxon>Micromonosporaceae</taxon>
        <taxon>Polymorphospora</taxon>
    </lineage>
</organism>
<evidence type="ECO:0008006" key="4">
    <source>
        <dbReference type="Google" id="ProtNLM"/>
    </source>
</evidence>
<dbReference type="EMBL" id="AP023359">
    <property type="protein sequence ID" value="BCJ70443.1"/>
    <property type="molecule type" value="Genomic_DNA"/>
</dbReference>
<protein>
    <recommendedName>
        <fullName evidence="4">Lanthionine synthetase C family protein</fullName>
    </recommendedName>
</protein>
<dbReference type="InterPro" id="IPR007822">
    <property type="entry name" value="LANC-like"/>
</dbReference>
<name>A0A810NG75_9ACTN</name>
<dbReference type="GO" id="GO:0046872">
    <property type="term" value="F:metal ion binding"/>
    <property type="evidence" value="ECO:0007669"/>
    <property type="project" value="UniProtKB-KW"/>
</dbReference>
<dbReference type="Gene3D" id="1.50.10.20">
    <property type="match status" value="1"/>
</dbReference>
<dbReference type="PRINTS" id="PR01950">
    <property type="entry name" value="LANCSUPER"/>
</dbReference>
<dbReference type="KEGG" id="pry:Prubr_74640"/>
<dbReference type="CDD" id="cd04793">
    <property type="entry name" value="LanC"/>
    <property type="match status" value="1"/>
</dbReference>
<dbReference type="Pfam" id="PF05147">
    <property type="entry name" value="LANC_like"/>
    <property type="match status" value="1"/>
</dbReference>
<dbReference type="AlphaFoldDB" id="A0A810NG75"/>
<dbReference type="PRINTS" id="PR01955">
    <property type="entry name" value="LANCFRANKIA"/>
</dbReference>
<dbReference type="InterPro" id="IPR033889">
    <property type="entry name" value="LanC"/>
</dbReference>
<gene>
    <name evidence="2" type="ORF">Prubr_74640</name>
</gene>
<evidence type="ECO:0000313" key="3">
    <source>
        <dbReference type="Proteomes" id="UP000680866"/>
    </source>
</evidence>
<dbReference type="GO" id="GO:0031179">
    <property type="term" value="P:peptide modification"/>
    <property type="evidence" value="ECO:0007669"/>
    <property type="project" value="InterPro"/>
</dbReference>
<sequence length="420" mass="44041">MTPTPLPTPLRQAAETTASRIAALLVEPPPLDFAADDHGPRSTRWHAQSLSKGAAGVAILHGVRAQTGHSGWEPVHAWLRCATTDQLSNGTGAGLWFGTPAVTHALTTAAPHARPAALDALDHAVADLVERRLAAADARLAARVRPPLSEFDLVRGLTGLGAHLLRRDPHGYLLRRVLAYLVRLTEPVDADDDAGRAAPGWWSADLHDRGIPVPGGHANLGMAHGITGPLALLALAMREDVTVPGQAEAIGRICTWLDGWRQESPAGPWWPERITAAELRAGTPAASGPGRPSWCYGTPGVARAQQLAGIALADPGRQHAAEDALTRCVTDPGQLDRIIDPTLCHGWAGLAATVWYAAADARATSLPAAISRIAGLLIHHAIDTTLAPSGLITGPAGVALTLHTLATGTDIRWTTSLLIN</sequence>
<feature type="binding site" evidence="1">
    <location>
        <position position="295"/>
    </location>
    <ligand>
        <name>Zn(2+)</name>
        <dbReference type="ChEBI" id="CHEBI:29105"/>
    </ligand>
</feature>
<reference evidence="2" key="1">
    <citation type="submission" date="2020-08" db="EMBL/GenBank/DDBJ databases">
        <title>Whole genome shotgun sequence of Polymorphospora rubra NBRC 101157.</title>
        <authorList>
            <person name="Komaki H."/>
            <person name="Tamura T."/>
        </authorList>
    </citation>
    <scope>NUCLEOTIDE SEQUENCE</scope>
    <source>
        <strain evidence="2">NBRC 101157</strain>
    </source>
</reference>
<dbReference type="SUPFAM" id="SSF158745">
    <property type="entry name" value="LanC-like"/>
    <property type="match status" value="1"/>
</dbReference>
<dbReference type="SMART" id="SM01260">
    <property type="entry name" value="LANC_like"/>
    <property type="match status" value="1"/>
</dbReference>
<dbReference type="RefSeq" id="WP_212820319.1">
    <property type="nucleotide sequence ID" value="NZ_AP023359.1"/>
</dbReference>
<feature type="binding site" evidence="1">
    <location>
        <position position="344"/>
    </location>
    <ligand>
        <name>Zn(2+)</name>
        <dbReference type="ChEBI" id="CHEBI:29105"/>
    </ligand>
</feature>
<keyword evidence="3" id="KW-1185">Reference proteome</keyword>
<evidence type="ECO:0000256" key="1">
    <source>
        <dbReference type="PIRSR" id="PIRSR607822-1"/>
    </source>
</evidence>